<name>A0AAD6SBD2_9AGAR</name>
<keyword evidence="4" id="KW-1185">Reference proteome</keyword>
<dbReference type="EMBL" id="JARJCM010000165">
    <property type="protein sequence ID" value="KAJ7024724.1"/>
    <property type="molecule type" value="Genomic_DNA"/>
</dbReference>
<organism evidence="3 4">
    <name type="scientific">Mycena alexandri</name>
    <dbReference type="NCBI Taxonomy" id="1745969"/>
    <lineage>
        <taxon>Eukaryota</taxon>
        <taxon>Fungi</taxon>
        <taxon>Dikarya</taxon>
        <taxon>Basidiomycota</taxon>
        <taxon>Agaricomycotina</taxon>
        <taxon>Agaricomycetes</taxon>
        <taxon>Agaricomycetidae</taxon>
        <taxon>Agaricales</taxon>
        <taxon>Marasmiineae</taxon>
        <taxon>Mycenaceae</taxon>
        <taxon>Mycena</taxon>
    </lineage>
</organism>
<protein>
    <submittedName>
        <fullName evidence="3">Uncharacterized protein</fullName>
    </submittedName>
</protein>
<dbReference type="Proteomes" id="UP001218188">
    <property type="component" value="Unassembled WGS sequence"/>
</dbReference>
<evidence type="ECO:0000256" key="2">
    <source>
        <dbReference type="SAM" id="SignalP"/>
    </source>
</evidence>
<comment type="caution">
    <text evidence="3">The sequence shown here is derived from an EMBL/GenBank/DDBJ whole genome shotgun (WGS) entry which is preliminary data.</text>
</comment>
<feature type="region of interest" description="Disordered" evidence="1">
    <location>
        <begin position="79"/>
        <end position="108"/>
    </location>
</feature>
<evidence type="ECO:0000313" key="4">
    <source>
        <dbReference type="Proteomes" id="UP001218188"/>
    </source>
</evidence>
<proteinExistence type="predicted"/>
<accession>A0AAD6SBD2</accession>
<evidence type="ECO:0000256" key="1">
    <source>
        <dbReference type="SAM" id="MobiDB-lite"/>
    </source>
</evidence>
<feature type="compositionally biased region" description="Basic residues" evidence="1">
    <location>
        <begin position="85"/>
        <end position="106"/>
    </location>
</feature>
<evidence type="ECO:0000313" key="3">
    <source>
        <dbReference type="EMBL" id="KAJ7024724.1"/>
    </source>
</evidence>
<feature type="signal peptide" evidence="2">
    <location>
        <begin position="1"/>
        <end position="17"/>
    </location>
</feature>
<gene>
    <name evidence="3" type="ORF">C8F04DRAFT_1269987</name>
</gene>
<sequence length="165" mass="18055">MCRTLIVLHVLTTSNSALPTRRCNRACTDSPTRAAPAPAGASSTHFLSIYIPFPIALHHRPRSTLLLLAASAQARCSPSPSSHVVRPRVHCRTRRPHPHPHPRPSRVHLAPGTRCRFARTRRELGARADPVCTMQLRLLQCADARAESCAALIPVRAIHADSALL</sequence>
<feature type="chain" id="PRO_5042042419" evidence="2">
    <location>
        <begin position="18"/>
        <end position="165"/>
    </location>
</feature>
<keyword evidence="2" id="KW-0732">Signal</keyword>
<reference evidence="3" key="1">
    <citation type="submission" date="2023-03" db="EMBL/GenBank/DDBJ databases">
        <title>Massive genome expansion in bonnet fungi (Mycena s.s.) driven by repeated elements and novel gene families across ecological guilds.</title>
        <authorList>
            <consortium name="Lawrence Berkeley National Laboratory"/>
            <person name="Harder C.B."/>
            <person name="Miyauchi S."/>
            <person name="Viragh M."/>
            <person name="Kuo A."/>
            <person name="Thoen E."/>
            <person name="Andreopoulos B."/>
            <person name="Lu D."/>
            <person name="Skrede I."/>
            <person name="Drula E."/>
            <person name="Henrissat B."/>
            <person name="Morin E."/>
            <person name="Kohler A."/>
            <person name="Barry K."/>
            <person name="LaButti K."/>
            <person name="Morin E."/>
            <person name="Salamov A."/>
            <person name="Lipzen A."/>
            <person name="Mereny Z."/>
            <person name="Hegedus B."/>
            <person name="Baldrian P."/>
            <person name="Stursova M."/>
            <person name="Weitz H."/>
            <person name="Taylor A."/>
            <person name="Grigoriev I.V."/>
            <person name="Nagy L.G."/>
            <person name="Martin F."/>
            <person name="Kauserud H."/>
        </authorList>
    </citation>
    <scope>NUCLEOTIDE SEQUENCE</scope>
    <source>
        <strain evidence="3">CBHHK200</strain>
    </source>
</reference>
<dbReference type="AlphaFoldDB" id="A0AAD6SBD2"/>